<accession>A0A0W8FX55</accession>
<dbReference type="AlphaFoldDB" id="A0A0W8FX55"/>
<sequence>MPVSLEGKSLDIGIKMEKNELFRLNILYEISLGHGIS</sequence>
<proteinExistence type="predicted"/>
<gene>
    <name evidence="1" type="ORF">ASZ90_004815</name>
</gene>
<reference evidence="1" key="1">
    <citation type="journal article" date="2015" name="Proc. Natl. Acad. Sci. U.S.A.">
        <title>Networks of energetic and metabolic interactions define dynamics in microbial communities.</title>
        <authorList>
            <person name="Embree M."/>
            <person name="Liu J.K."/>
            <person name="Al-Bassam M.M."/>
            <person name="Zengler K."/>
        </authorList>
    </citation>
    <scope>NUCLEOTIDE SEQUENCE</scope>
</reference>
<dbReference type="EMBL" id="LNQE01000704">
    <property type="protein sequence ID" value="KUG25362.1"/>
    <property type="molecule type" value="Genomic_DNA"/>
</dbReference>
<organism evidence="1">
    <name type="scientific">hydrocarbon metagenome</name>
    <dbReference type="NCBI Taxonomy" id="938273"/>
    <lineage>
        <taxon>unclassified sequences</taxon>
        <taxon>metagenomes</taxon>
        <taxon>ecological metagenomes</taxon>
    </lineage>
</organism>
<comment type="caution">
    <text evidence="1">The sequence shown here is derived from an EMBL/GenBank/DDBJ whole genome shotgun (WGS) entry which is preliminary data.</text>
</comment>
<protein>
    <submittedName>
        <fullName evidence="1">Uncharacterized protein</fullName>
    </submittedName>
</protein>
<name>A0A0W8FX55_9ZZZZ</name>
<evidence type="ECO:0000313" key="1">
    <source>
        <dbReference type="EMBL" id="KUG25362.1"/>
    </source>
</evidence>